<protein>
    <submittedName>
        <fullName evidence="1">Uncharacterized protein</fullName>
    </submittedName>
</protein>
<accession>A0ABV8HRQ1</accession>
<evidence type="ECO:0000313" key="2">
    <source>
        <dbReference type="Proteomes" id="UP001595765"/>
    </source>
</evidence>
<reference evidence="2" key="1">
    <citation type="journal article" date="2019" name="Int. J. Syst. Evol. Microbiol.">
        <title>The Global Catalogue of Microorganisms (GCM) 10K type strain sequencing project: providing services to taxonomists for standard genome sequencing and annotation.</title>
        <authorList>
            <consortium name="The Broad Institute Genomics Platform"/>
            <consortium name="The Broad Institute Genome Sequencing Center for Infectious Disease"/>
            <person name="Wu L."/>
            <person name="Ma J."/>
        </authorList>
    </citation>
    <scope>NUCLEOTIDE SEQUENCE [LARGE SCALE GENOMIC DNA]</scope>
    <source>
        <strain evidence="2">CGMCC 4.7237</strain>
    </source>
</reference>
<evidence type="ECO:0000313" key="1">
    <source>
        <dbReference type="EMBL" id="MFC4034748.1"/>
    </source>
</evidence>
<dbReference type="EMBL" id="JBHSBB010000017">
    <property type="protein sequence ID" value="MFC4034748.1"/>
    <property type="molecule type" value="Genomic_DNA"/>
</dbReference>
<organism evidence="1 2">
    <name type="scientific">Streptomyces polygonati</name>
    <dbReference type="NCBI Taxonomy" id="1617087"/>
    <lineage>
        <taxon>Bacteria</taxon>
        <taxon>Bacillati</taxon>
        <taxon>Actinomycetota</taxon>
        <taxon>Actinomycetes</taxon>
        <taxon>Kitasatosporales</taxon>
        <taxon>Streptomycetaceae</taxon>
        <taxon>Streptomyces</taxon>
    </lineage>
</organism>
<name>A0ABV8HRQ1_9ACTN</name>
<sequence length="62" mass="7137">MYDIPAFLSQALVHRGLGPFRPSIVPVLVHTHARLLVIDRRINARTSEPDIHHFERTRTTPN</sequence>
<dbReference type="Proteomes" id="UP001595765">
    <property type="component" value="Unassembled WGS sequence"/>
</dbReference>
<comment type="caution">
    <text evidence="1">The sequence shown here is derived from an EMBL/GenBank/DDBJ whole genome shotgun (WGS) entry which is preliminary data.</text>
</comment>
<keyword evidence="2" id="KW-1185">Reference proteome</keyword>
<proteinExistence type="predicted"/>
<dbReference type="RefSeq" id="WP_386433515.1">
    <property type="nucleotide sequence ID" value="NZ_JBHSBB010000017.1"/>
</dbReference>
<gene>
    <name evidence="1" type="ORF">ACFO3J_25255</name>
</gene>